<evidence type="ECO:0000256" key="2">
    <source>
        <dbReference type="ARBA" id="ARBA00022963"/>
    </source>
</evidence>
<dbReference type="Proteomes" id="UP000031982">
    <property type="component" value="Unassembled WGS sequence"/>
</dbReference>
<dbReference type="InterPro" id="IPR037483">
    <property type="entry name" value="YjjU-like"/>
</dbReference>
<name>A0ABR5AZ15_BACBA</name>
<dbReference type="InterPro" id="IPR002641">
    <property type="entry name" value="PNPLA_dom"/>
</dbReference>
<comment type="caution">
    <text evidence="6">The sequence shown here is derived from an EMBL/GenBank/DDBJ whole genome shotgun (WGS) entry which is preliminary data.</text>
</comment>
<keyword evidence="2 4" id="KW-0442">Lipid degradation</keyword>
<dbReference type="PROSITE" id="PS51635">
    <property type="entry name" value="PNPLA"/>
    <property type="match status" value="1"/>
</dbReference>
<dbReference type="InterPro" id="IPR016035">
    <property type="entry name" value="Acyl_Trfase/lysoPLipase"/>
</dbReference>
<dbReference type="Gene3D" id="3.40.1090.10">
    <property type="entry name" value="Cytosolic phospholipase A2 catalytic domain"/>
    <property type="match status" value="2"/>
</dbReference>
<dbReference type="PANTHER" id="PTHR14226:SF25">
    <property type="entry name" value="PHOSPHOESTERASE"/>
    <property type="match status" value="1"/>
</dbReference>
<keyword evidence="1 4" id="KW-0378">Hydrolase</keyword>
<feature type="short sequence motif" description="DGA/G" evidence="4">
    <location>
        <begin position="161"/>
        <end position="163"/>
    </location>
</feature>
<dbReference type="InterPro" id="IPR050301">
    <property type="entry name" value="NTE"/>
</dbReference>
<sequence>MHTKTGLVLEGGGMRGVYTAGVLDFFLENKIEFPYVIGVSAGACNAASYISKQWGRNKRVNIGFVRDPNYISLRNFFKKGELFGMDYVFDVIPNQIVPFDYDEFTQSETEFVIGTTDCQTGKPIYFSRKEYKEDLLTPIRASSSLPLAAPIVSFQGHELLDGGMSDPVPVKKAEQDGCSRNVIVLTQHEGYQKKPARSNFMIKRKYAAYPEVIKTLENRWIHYNQTLAYIEQLQKDKKAFVIRPTQPLEISRIERNQRKLTKAYDLGWQNASDLFAELSEWLGESQTVPR</sequence>
<feature type="active site" description="Proton acceptor" evidence="4">
    <location>
        <position position="161"/>
    </location>
</feature>
<dbReference type="SUPFAM" id="SSF52151">
    <property type="entry name" value="FabD/lysophospholipase-like"/>
    <property type="match status" value="1"/>
</dbReference>
<dbReference type="Pfam" id="PF01734">
    <property type="entry name" value="Patatin"/>
    <property type="match status" value="1"/>
</dbReference>
<keyword evidence="3 4" id="KW-0443">Lipid metabolism</keyword>
<feature type="active site" description="Nucleophile" evidence="4">
    <location>
        <position position="40"/>
    </location>
</feature>
<feature type="short sequence motif" description="GXSXG" evidence="4">
    <location>
        <begin position="38"/>
        <end position="42"/>
    </location>
</feature>
<dbReference type="CDD" id="cd07208">
    <property type="entry name" value="Pat_hypo_Ecoli_yjju_like"/>
    <property type="match status" value="1"/>
</dbReference>
<feature type="short sequence motif" description="GXGXXG" evidence="4">
    <location>
        <begin position="11"/>
        <end position="16"/>
    </location>
</feature>
<dbReference type="RefSeq" id="WP_041096796.1">
    <property type="nucleotide sequence ID" value="NZ_JARTHD010000004.1"/>
</dbReference>
<accession>A0ABR5AZ15</accession>
<dbReference type="EMBL" id="JXLP01000002">
    <property type="protein sequence ID" value="KIL79990.1"/>
    <property type="molecule type" value="Genomic_DNA"/>
</dbReference>
<proteinExistence type="predicted"/>
<evidence type="ECO:0000313" key="6">
    <source>
        <dbReference type="EMBL" id="KIL79990.1"/>
    </source>
</evidence>
<evidence type="ECO:0000256" key="3">
    <source>
        <dbReference type="ARBA" id="ARBA00023098"/>
    </source>
</evidence>
<keyword evidence="7" id="KW-1185">Reference proteome</keyword>
<dbReference type="Pfam" id="PF19890">
    <property type="entry name" value="DUF6363"/>
    <property type="match status" value="1"/>
</dbReference>
<organism evidence="6 7">
    <name type="scientific">Bacillus badius</name>
    <dbReference type="NCBI Taxonomy" id="1455"/>
    <lineage>
        <taxon>Bacteria</taxon>
        <taxon>Bacillati</taxon>
        <taxon>Bacillota</taxon>
        <taxon>Bacilli</taxon>
        <taxon>Bacillales</taxon>
        <taxon>Bacillaceae</taxon>
        <taxon>Pseudobacillus</taxon>
    </lineage>
</organism>
<evidence type="ECO:0000256" key="1">
    <source>
        <dbReference type="ARBA" id="ARBA00022801"/>
    </source>
</evidence>
<reference evidence="6 7" key="1">
    <citation type="submission" date="2015-01" db="EMBL/GenBank/DDBJ databases">
        <title>Genome Assembly of Bacillus badius MTCC 1458.</title>
        <authorList>
            <person name="Verma A."/>
            <person name="Khatri I."/>
            <person name="Mual P."/>
            <person name="Subramanian S."/>
            <person name="Krishnamurthi S."/>
        </authorList>
    </citation>
    <scope>NUCLEOTIDE SEQUENCE [LARGE SCALE GENOMIC DNA]</scope>
    <source>
        <strain evidence="6 7">MTCC 1458</strain>
    </source>
</reference>
<dbReference type="InterPro" id="IPR045943">
    <property type="entry name" value="DUF6363"/>
</dbReference>
<protein>
    <submittedName>
        <fullName evidence="6">Patatin-like phospholipase</fullName>
    </submittedName>
</protein>
<evidence type="ECO:0000313" key="7">
    <source>
        <dbReference type="Proteomes" id="UP000031982"/>
    </source>
</evidence>
<evidence type="ECO:0000259" key="5">
    <source>
        <dbReference type="PROSITE" id="PS51635"/>
    </source>
</evidence>
<feature type="domain" description="PNPLA" evidence="5">
    <location>
        <begin position="7"/>
        <end position="174"/>
    </location>
</feature>
<gene>
    <name evidence="6" type="ORF">SD77_2444</name>
</gene>
<evidence type="ECO:0000256" key="4">
    <source>
        <dbReference type="PROSITE-ProRule" id="PRU01161"/>
    </source>
</evidence>
<dbReference type="PANTHER" id="PTHR14226">
    <property type="entry name" value="NEUROPATHY TARGET ESTERASE/SWISS CHEESE D.MELANOGASTER"/>
    <property type="match status" value="1"/>
</dbReference>